<protein>
    <submittedName>
        <fullName evidence="2">Uncharacterized protein</fullName>
    </submittedName>
</protein>
<evidence type="ECO:0000313" key="2">
    <source>
        <dbReference type="EMBL" id="CBN75662.1"/>
    </source>
</evidence>
<feature type="region of interest" description="Disordered" evidence="1">
    <location>
        <begin position="138"/>
        <end position="167"/>
    </location>
</feature>
<reference evidence="2 3" key="1">
    <citation type="journal article" date="2010" name="Nature">
        <title>The Ectocarpus genome and the independent evolution of multicellularity in brown algae.</title>
        <authorList>
            <person name="Cock J.M."/>
            <person name="Sterck L."/>
            <person name="Rouze P."/>
            <person name="Scornet D."/>
            <person name="Allen A.E."/>
            <person name="Amoutzias G."/>
            <person name="Anthouard V."/>
            <person name="Artiguenave F."/>
            <person name="Aury J.M."/>
            <person name="Badger J.H."/>
            <person name="Beszteri B."/>
            <person name="Billiau K."/>
            <person name="Bonnet E."/>
            <person name="Bothwell J.H."/>
            <person name="Bowler C."/>
            <person name="Boyen C."/>
            <person name="Brownlee C."/>
            <person name="Carrano C.J."/>
            <person name="Charrier B."/>
            <person name="Cho G.Y."/>
            <person name="Coelho S.M."/>
            <person name="Collen J."/>
            <person name="Corre E."/>
            <person name="Da Silva C."/>
            <person name="Delage L."/>
            <person name="Delaroque N."/>
            <person name="Dittami S.M."/>
            <person name="Doulbeau S."/>
            <person name="Elias M."/>
            <person name="Farnham G."/>
            <person name="Gachon C.M."/>
            <person name="Gschloessl B."/>
            <person name="Heesch S."/>
            <person name="Jabbari K."/>
            <person name="Jubin C."/>
            <person name="Kawai H."/>
            <person name="Kimura K."/>
            <person name="Kloareg B."/>
            <person name="Kupper F.C."/>
            <person name="Lang D."/>
            <person name="Le Bail A."/>
            <person name="Leblanc C."/>
            <person name="Lerouge P."/>
            <person name="Lohr M."/>
            <person name="Lopez P.J."/>
            <person name="Martens C."/>
            <person name="Maumus F."/>
            <person name="Michel G."/>
            <person name="Miranda-Saavedra D."/>
            <person name="Morales J."/>
            <person name="Moreau H."/>
            <person name="Motomura T."/>
            <person name="Nagasato C."/>
            <person name="Napoli C.A."/>
            <person name="Nelson D.R."/>
            <person name="Nyvall-Collen P."/>
            <person name="Peters A.F."/>
            <person name="Pommier C."/>
            <person name="Potin P."/>
            <person name="Poulain J."/>
            <person name="Quesneville H."/>
            <person name="Read B."/>
            <person name="Rensing S.A."/>
            <person name="Ritter A."/>
            <person name="Rousvoal S."/>
            <person name="Samanta M."/>
            <person name="Samson G."/>
            <person name="Schroeder D.C."/>
            <person name="Segurens B."/>
            <person name="Strittmatter M."/>
            <person name="Tonon T."/>
            <person name="Tregear J.W."/>
            <person name="Valentin K."/>
            <person name="von Dassow P."/>
            <person name="Yamagishi T."/>
            <person name="Van de Peer Y."/>
            <person name="Wincker P."/>
        </authorList>
    </citation>
    <scope>NUCLEOTIDE SEQUENCE [LARGE SCALE GENOMIC DNA]</scope>
    <source>
        <strain evidence="3">Ec32 / CCAP1310/4</strain>
    </source>
</reference>
<feature type="compositionally biased region" description="Basic residues" evidence="1">
    <location>
        <begin position="155"/>
        <end position="165"/>
    </location>
</feature>
<organism evidence="2 3">
    <name type="scientific">Ectocarpus siliculosus</name>
    <name type="common">Brown alga</name>
    <name type="synonym">Conferva siliculosa</name>
    <dbReference type="NCBI Taxonomy" id="2880"/>
    <lineage>
        <taxon>Eukaryota</taxon>
        <taxon>Sar</taxon>
        <taxon>Stramenopiles</taxon>
        <taxon>Ochrophyta</taxon>
        <taxon>PX clade</taxon>
        <taxon>Phaeophyceae</taxon>
        <taxon>Ectocarpales</taxon>
        <taxon>Ectocarpaceae</taxon>
        <taxon>Ectocarpus</taxon>
    </lineage>
</organism>
<keyword evidence="3" id="KW-1185">Reference proteome</keyword>
<dbReference type="EMBL" id="FN649760">
    <property type="protein sequence ID" value="CBN75662.1"/>
    <property type="molecule type" value="Genomic_DNA"/>
</dbReference>
<dbReference type="InParanoid" id="D8LFT8"/>
<evidence type="ECO:0000256" key="1">
    <source>
        <dbReference type="SAM" id="MobiDB-lite"/>
    </source>
</evidence>
<dbReference type="Proteomes" id="UP000002630">
    <property type="component" value="Unassembled WGS sequence"/>
</dbReference>
<accession>D8LFT8</accession>
<dbReference type="AlphaFoldDB" id="D8LFT8"/>
<gene>
    <name evidence="2" type="ORF">Esi_0151_0067</name>
</gene>
<name>D8LFT8_ECTSI</name>
<proteinExistence type="predicted"/>
<dbReference type="OrthoDB" id="10384019at2759"/>
<sequence>MYLRNPLEKPTKTDQHTLLCVSLLCCALLRRPALRCLTRERTTCEAAAKSNGVTTRGWSSSGFATPGGDAGAAEMPGLPSAFPWREATDNRGMRGLVERAMYSVMQHQHRRFLRAATKLDDADDDAFLATCRRNGVRPGGRRGLPDASASGYRTPHQRGGRRRKGVFGIGGPREEKACVYPTLYPGDGLPVWDIPEGALVDPRDVMHKDLAEFYVQAAVAAKVSRSTPFYRLHGFTSCEISNVNVLWGAQRGDLPEEGETIEIWGSKYVLKSVLEDIKAISRYRVNKDRAGLDKPLSSIRKTTVQVDVDIGCTETFFVSDNRTEEVVDLDNWMKGNTFW</sequence>
<evidence type="ECO:0000313" key="3">
    <source>
        <dbReference type="Proteomes" id="UP000002630"/>
    </source>
</evidence>